<comment type="caution">
    <text evidence="1">The sequence shown here is derived from an EMBL/GenBank/DDBJ whole genome shotgun (WGS) entry which is preliminary data.</text>
</comment>
<dbReference type="InterPro" id="IPR038418">
    <property type="entry name" value="6-PTP_synth/QueD_sf"/>
</dbReference>
<organism evidence="1">
    <name type="scientific">marine sediment metagenome</name>
    <dbReference type="NCBI Taxonomy" id="412755"/>
    <lineage>
        <taxon>unclassified sequences</taxon>
        <taxon>metagenomes</taxon>
        <taxon>ecological metagenomes</taxon>
    </lineage>
</organism>
<proteinExistence type="predicted"/>
<dbReference type="AlphaFoldDB" id="A0A0F9TFB1"/>
<reference evidence="1" key="1">
    <citation type="journal article" date="2015" name="Nature">
        <title>Complex archaea that bridge the gap between prokaryotes and eukaryotes.</title>
        <authorList>
            <person name="Spang A."/>
            <person name="Saw J.H."/>
            <person name="Jorgensen S.L."/>
            <person name="Zaremba-Niedzwiedzka K."/>
            <person name="Martijn J."/>
            <person name="Lind A.E."/>
            <person name="van Eijk R."/>
            <person name="Schleper C."/>
            <person name="Guy L."/>
            <person name="Ettema T.J."/>
        </authorList>
    </citation>
    <scope>NUCLEOTIDE SEQUENCE</scope>
</reference>
<dbReference type="InterPro" id="IPR007115">
    <property type="entry name" value="6-PTP_synth/QueD"/>
</dbReference>
<sequence>MSTYEATIQQAFTATHALPLPAGGHEPSHKHTWVITATFRSSKLDETMSVVIDFVLVQDALADIARDLEGTNLNDLDAFVDGRASAERVAKLIAERLIDALGSALGAGEDGPQLDRLEVTEAPGCSAAYLPNGQS</sequence>
<accession>A0A0F9TFB1</accession>
<dbReference type="SUPFAM" id="SSF55620">
    <property type="entry name" value="Tetrahydrobiopterin biosynthesis enzymes-like"/>
    <property type="match status" value="1"/>
</dbReference>
<dbReference type="Pfam" id="PF01242">
    <property type="entry name" value="PTPS"/>
    <property type="match status" value="1"/>
</dbReference>
<gene>
    <name evidence="1" type="ORF">LCGC14_0335290</name>
</gene>
<protein>
    <submittedName>
        <fullName evidence="1">Uncharacterized protein</fullName>
    </submittedName>
</protein>
<evidence type="ECO:0000313" key="1">
    <source>
        <dbReference type="EMBL" id="KKN79900.1"/>
    </source>
</evidence>
<dbReference type="Gene3D" id="3.30.479.10">
    <property type="entry name" value="6-pyruvoyl tetrahydropterin synthase/QueD"/>
    <property type="match status" value="1"/>
</dbReference>
<name>A0A0F9TFB1_9ZZZZ</name>
<dbReference type="EMBL" id="LAZR01000240">
    <property type="protein sequence ID" value="KKN79900.1"/>
    <property type="molecule type" value="Genomic_DNA"/>
</dbReference>